<organism evidence="1 2">
    <name type="scientific">Alistipes ihumii AP11</name>
    <dbReference type="NCBI Taxonomy" id="1211813"/>
    <lineage>
        <taxon>Bacteria</taxon>
        <taxon>Pseudomonadati</taxon>
        <taxon>Bacteroidota</taxon>
        <taxon>Bacteroidia</taxon>
        <taxon>Bacteroidales</taxon>
        <taxon>Rikenellaceae</taxon>
        <taxon>Alistipes</taxon>
    </lineage>
</organism>
<gene>
    <name evidence="1" type="ORF">NQ491_10730</name>
</gene>
<dbReference type="Proteomes" id="UP001059295">
    <property type="component" value="Chromosome"/>
</dbReference>
<dbReference type="EMBL" id="CP102294">
    <property type="protein sequence ID" value="UWN57104.1"/>
    <property type="molecule type" value="Genomic_DNA"/>
</dbReference>
<evidence type="ECO:0000313" key="1">
    <source>
        <dbReference type="EMBL" id="UWN57104.1"/>
    </source>
</evidence>
<name>A0ABY5V0F3_9BACT</name>
<dbReference type="RefSeq" id="WP_232423193.1">
    <property type="nucleotide sequence ID" value="NZ_CAPH01000009.1"/>
</dbReference>
<accession>A0ABY5V0F3</accession>
<reference evidence="1" key="1">
    <citation type="journal article" date="2022" name="Cell">
        <title>Design, construction, and in vivo augmentation of a complex gut microbiome.</title>
        <authorList>
            <person name="Cheng A.G."/>
            <person name="Ho P.Y."/>
            <person name="Aranda-Diaz A."/>
            <person name="Jain S."/>
            <person name="Yu F.B."/>
            <person name="Meng X."/>
            <person name="Wang M."/>
            <person name="Iakiviak M."/>
            <person name="Nagashima K."/>
            <person name="Zhao A."/>
            <person name="Murugkar P."/>
            <person name="Patil A."/>
            <person name="Atabakhsh K."/>
            <person name="Weakley A."/>
            <person name="Yan J."/>
            <person name="Brumbaugh A.R."/>
            <person name="Higginbottom S."/>
            <person name="Dimas A."/>
            <person name="Shiver A.L."/>
            <person name="Deutschbauer A."/>
            <person name="Neff N."/>
            <person name="Sonnenburg J.L."/>
            <person name="Huang K.C."/>
            <person name="Fischbach M.A."/>
        </authorList>
    </citation>
    <scope>NUCLEOTIDE SEQUENCE</scope>
    <source>
        <strain evidence="1">AP11</strain>
    </source>
</reference>
<keyword evidence="2" id="KW-1185">Reference proteome</keyword>
<protein>
    <submittedName>
        <fullName evidence="1">Uncharacterized protein</fullName>
    </submittedName>
</protein>
<dbReference type="GeneID" id="82892214"/>
<evidence type="ECO:0000313" key="2">
    <source>
        <dbReference type="Proteomes" id="UP001059295"/>
    </source>
</evidence>
<proteinExistence type="predicted"/>
<sequence length="96" mass="11342">MMNNRVCYRKIRTYTDLRIERMRVDRELDSLGERLKADWRGISQMFSMGYLVDRITGRASQMYAFVQWGMSAYSHVRSIIEKHKAEKSGQSSQDGR</sequence>